<dbReference type="PaxDb" id="67767-A0A0J7K2V2"/>
<dbReference type="Proteomes" id="UP000036403">
    <property type="component" value="Unassembled WGS sequence"/>
</dbReference>
<organism evidence="1 2">
    <name type="scientific">Lasius niger</name>
    <name type="common">Black garden ant</name>
    <dbReference type="NCBI Taxonomy" id="67767"/>
    <lineage>
        <taxon>Eukaryota</taxon>
        <taxon>Metazoa</taxon>
        <taxon>Ecdysozoa</taxon>
        <taxon>Arthropoda</taxon>
        <taxon>Hexapoda</taxon>
        <taxon>Insecta</taxon>
        <taxon>Pterygota</taxon>
        <taxon>Neoptera</taxon>
        <taxon>Endopterygota</taxon>
        <taxon>Hymenoptera</taxon>
        <taxon>Apocrita</taxon>
        <taxon>Aculeata</taxon>
        <taxon>Formicoidea</taxon>
        <taxon>Formicidae</taxon>
        <taxon>Formicinae</taxon>
        <taxon>Lasius</taxon>
        <taxon>Lasius</taxon>
    </lineage>
</organism>
<protein>
    <submittedName>
        <fullName evidence="1">Serine-type d-ala-d-ala carboxypeptidase</fullName>
    </submittedName>
</protein>
<dbReference type="GO" id="GO:0004180">
    <property type="term" value="F:carboxypeptidase activity"/>
    <property type="evidence" value="ECO:0007669"/>
    <property type="project" value="UniProtKB-KW"/>
</dbReference>
<sequence>LLRVYRVSAAFGTTIETAAFDATDTSTASEAAETTIDGKHWHNTRLESIESVQRLDDGVALRSLQVIFSKCLGIDGSCPGSPHDQHLRAGHKSAEPVAES</sequence>
<dbReference type="EMBL" id="LBMM01015862">
    <property type="protein sequence ID" value="KMQ84637.1"/>
    <property type="molecule type" value="Genomic_DNA"/>
</dbReference>
<keyword evidence="1" id="KW-0645">Protease</keyword>
<feature type="non-terminal residue" evidence="1">
    <location>
        <position position="1"/>
    </location>
</feature>
<comment type="caution">
    <text evidence="1">The sequence shown here is derived from an EMBL/GenBank/DDBJ whole genome shotgun (WGS) entry which is preliminary data.</text>
</comment>
<evidence type="ECO:0000313" key="2">
    <source>
        <dbReference type="Proteomes" id="UP000036403"/>
    </source>
</evidence>
<dbReference type="AlphaFoldDB" id="A0A0J7K2V2"/>
<evidence type="ECO:0000313" key="1">
    <source>
        <dbReference type="EMBL" id="KMQ84637.1"/>
    </source>
</evidence>
<reference evidence="1 2" key="1">
    <citation type="submission" date="2015-04" db="EMBL/GenBank/DDBJ databases">
        <title>Lasius niger genome sequencing.</title>
        <authorList>
            <person name="Konorov E.A."/>
            <person name="Nikitin M.A."/>
            <person name="Kirill M.V."/>
            <person name="Chang P."/>
        </authorList>
    </citation>
    <scope>NUCLEOTIDE SEQUENCE [LARGE SCALE GENOMIC DNA]</scope>
    <source>
        <tissue evidence="1">Whole</tissue>
    </source>
</reference>
<keyword evidence="1" id="KW-0378">Hydrolase</keyword>
<accession>A0A0J7K2V2</accession>
<keyword evidence="1" id="KW-0121">Carboxypeptidase</keyword>
<keyword evidence="2" id="KW-1185">Reference proteome</keyword>
<name>A0A0J7K2V2_LASNI</name>
<gene>
    <name evidence="1" type="ORF">RF55_17414</name>
</gene>
<proteinExistence type="predicted"/>